<gene>
    <name evidence="2" type="ORF">HGB44_03745</name>
</gene>
<dbReference type="CDD" id="cd00161">
    <property type="entry name" value="beta-trefoil_Ricin-like"/>
    <property type="match status" value="1"/>
</dbReference>
<dbReference type="SMART" id="SM00458">
    <property type="entry name" value="RICIN"/>
    <property type="match status" value="1"/>
</dbReference>
<feature type="domain" description="Ricin B lectin" evidence="1">
    <location>
        <begin position="91"/>
        <end position="227"/>
    </location>
</feature>
<dbReference type="InterPro" id="IPR035992">
    <property type="entry name" value="Ricin_B-like_lectins"/>
</dbReference>
<accession>A0A7X6RP48</accession>
<evidence type="ECO:0000313" key="2">
    <source>
        <dbReference type="EMBL" id="NKY96791.1"/>
    </source>
</evidence>
<evidence type="ECO:0000259" key="1">
    <source>
        <dbReference type="SMART" id="SM00458"/>
    </source>
</evidence>
<dbReference type="Gene3D" id="2.80.10.50">
    <property type="match status" value="1"/>
</dbReference>
<dbReference type="EMBL" id="JAAXPG010000002">
    <property type="protein sequence ID" value="NKY96791.1"/>
    <property type="molecule type" value="Genomic_DNA"/>
</dbReference>
<dbReference type="PROSITE" id="PS50231">
    <property type="entry name" value="RICIN_B_LECTIN"/>
    <property type="match status" value="1"/>
</dbReference>
<dbReference type="AlphaFoldDB" id="A0A7X6RP48"/>
<dbReference type="RefSeq" id="WP_061081250.1">
    <property type="nucleotide sequence ID" value="NZ_JAAXPG010000002.1"/>
</dbReference>
<dbReference type="Pfam" id="PF14200">
    <property type="entry name" value="RicinB_lectin_2"/>
    <property type="match status" value="2"/>
</dbReference>
<sequence>MSRRRARSPRAHERYVPRWPLLAGALALLLVALVGGYTGGLLVSGGDQPDESEMTTASGILVQPPGAPEAEEPAEEPSEEEVVHPAGLDPALVYALQNVHGGRVMDVAGTSTANGAPVHLWDRHDQTNQQWRFIPVDGGFYEIEGVGSGKLLEIPADPAAQPGAAMLTRTGSPNQHWSLIEVGPGVVRLVNRATGQALEAQGGAPDNGTTIAQAPDGGHAHQQWRLLPVG</sequence>
<evidence type="ECO:0000313" key="3">
    <source>
        <dbReference type="Proteomes" id="UP000553209"/>
    </source>
</evidence>
<organism evidence="2 3">
    <name type="scientific">Nocardiopsis alborubida</name>
    <dbReference type="NCBI Taxonomy" id="146802"/>
    <lineage>
        <taxon>Bacteria</taxon>
        <taxon>Bacillati</taxon>
        <taxon>Actinomycetota</taxon>
        <taxon>Actinomycetes</taxon>
        <taxon>Streptosporangiales</taxon>
        <taxon>Nocardiopsidaceae</taxon>
        <taxon>Nocardiopsis</taxon>
    </lineage>
</organism>
<dbReference type="InterPro" id="IPR000772">
    <property type="entry name" value="Ricin_B_lectin"/>
</dbReference>
<name>A0A7X6RP48_9ACTN</name>
<keyword evidence="3" id="KW-1185">Reference proteome</keyword>
<proteinExistence type="predicted"/>
<dbReference type="SUPFAM" id="SSF50370">
    <property type="entry name" value="Ricin B-like lectins"/>
    <property type="match status" value="1"/>
</dbReference>
<dbReference type="Proteomes" id="UP000553209">
    <property type="component" value="Unassembled WGS sequence"/>
</dbReference>
<comment type="caution">
    <text evidence="2">The sequence shown here is derived from an EMBL/GenBank/DDBJ whole genome shotgun (WGS) entry which is preliminary data.</text>
</comment>
<protein>
    <submittedName>
        <fullName evidence="2">RICIN domain-containing protein</fullName>
    </submittedName>
</protein>
<reference evidence="2 3" key="1">
    <citation type="submission" date="2020-04" db="EMBL/GenBank/DDBJ databases">
        <title>MicrobeNet Type strains.</title>
        <authorList>
            <person name="Nicholson A.C."/>
        </authorList>
    </citation>
    <scope>NUCLEOTIDE SEQUENCE [LARGE SCALE GENOMIC DNA]</scope>
    <source>
        <strain evidence="2 3">ATCC 23612</strain>
    </source>
</reference>